<proteinExistence type="predicted"/>
<reference evidence="1 2" key="1">
    <citation type="submission" date="2013-09" db="EMBL/GenBank/DDBJ databases">
        <title>Corchorus capsularis genome sequencing.</title>
        <authorList>
            <person name="Alam M."/>
            <person name="Haque M.S."/>
            <person name="Islam M.S."/>
            <person name="Emdad E.M."/>
            <person name="Islam M.M."/>
            <person name="Ahmed B."/>
            <person name="Halim A."/>
            <person name="Hossen Q.M.M."/>
            <person name="Hossain M.Z."/>
            <person name="Ahmed R."/>
            <person name="Khan M.M."/>
            <person name="Islam R."/>
            <person name="Rashid M.M."/>
            <person name="Khan S.A."/>
            <person name="Rahman M.S."/>
            <person name="Alam M."/>
        </authorList>
    </citation>
    <scope>NUCLEOTIDE SEQUENCE [LARGE SCALE GENOMIC DNA]</scope>
    <source>
        <strain evidence="2">cv. CVL-1</strain>
        <tissue evidence="1">Whole seedling</tissue>
    </source>
</reference>
<dbReference type="Proteomes" id="UP000188268">
    <property type="component" value="Unassembled WGS sequence"/>
</dbReference>
<gene>
    <name evidence="1" type="ORF">CCACVL1_09062</name>
</gene>
<evidence type="ECO:0000313" key="2">
    <source>
        <dbReference type="Proteomes" id="UP000188268"/>
    </source>
</evidence>
<dbReference type="EMBL" id="AWWV01009221">
    <property type="protein sequence ID" value="OMO87419.1"/>
    <property type="molecule type" value="Genomic_DNA"/>
</dbReference>
<organism evidence="1 2">
    <name type="scientific">Corchorus capsularis</name>
    <name type="common">Jute</name>
    <dbReference type="NCBI Taxonomy" id="210143"/>
    <lineage>
        <taxon>Eukaryota</taxon>
        <taxon>Viridiplantae</taxon>
        <taxon>Streptophyta</taxon>
        <taxon>Embryophyta</taxon>
        <taxon>Tracheophyta</taxon>
        <taxon>Spermatophyta</taxon>
        <taxon>Magnoliopsida</taxon>
        <taxon>eudicotyledons</taxon>
        <taxon>Gunneridae</taxon>
        <taxon>Pentapetalae</taxon>
        <taxon>rosids</taxon>
        <taxon>malvids</taxon>
        <taxon>Malvales</taxon>
        <taxon>Malvaceae</taxon>
        <taxon>Grewioideae</taxon>
        <taxon>Apeibeae</taxon>
        <taxon>Corchorus</taxon>
    </lineage>
</organism>
<comment type="caution">
    <text evidence="1">The sequence shown here is derived from an EMBL/GenBank/DDBJ whole genome shotgun (WGS) entry which is preliminary data.</text>
</comment>
<sequence>MDDGPRKTVLESEINPVNSFLLASRDMDHP</sequence>
<keyword evidence="2" id="KW-1185">Reference proteome</keyword>
<evidence type="ECO:0000313" key="1">
    <source>
        <dbReference type="EMBL" id="OMO87419.1"/>
    </source>
</evidence>
<accession>A0A1R3IXV0</accession>
<dbReference type="Gramene" id="OMO87419">
    <property type="protein sequence ID" value="OMO87419"/>
    <property type="gene ID" value="CCACVL1_09062"/>
</dbReference>
<protein>
    <submittedName>
        <fullName evidence="1">Uncharacterized protein</fullName>
    </submittedName>
</protein>
<name>A0A1R3IXV0_COCAP</name>
<dbReference type="AlphaFoldDB" id="A0A1R3IXV0"/>